<dbReference type="RefSeq" id="WP_036380594.1">
    <property type="nucleotide sequence ID" value="NZ_CAUTAN010000005.1"/>
</dbReference>
<keyword evidence="5 9" id="KW-1133">Transmembrane helix</keyword>
<feature type="region of interest" description="Disordered" evidence="8">
    <location>
        <begin position="1"/>
        <end position="49"/>
    </location>
</feature>
<evidence type="ECO:0000256" key="1">
    <source>
        <dbReference type="ARBA" id="ARBA00004370"/>
    </source>
</evidence>
<proteinExistence type="predicted"/>
<dbReference type="PANTHER" id="PTHR37820">
    <property type="entry name" value="CELL DIVISION PROTEIN DIVIB"/>
    <property type="match status" value="1"/>
</dbReference>
<dbReference type="PROSITE" id="PS51779">
    <property type="entry name" value="POTRA"/>
    <property type="match status" value="1"/>
</dbReference>
<reference evidence="11 12" key="1">
    <citation type="submission" date="2020-06" db="EMBL/GenBank/DDBJ databases">
        <title>Mogibacterium timidum strain W9173 genomic sequence.</title>
        <authorList>
            <person name="Wade W.G."/>
            <person name="Johnston C.D."/>
            <person name="Chen T."/>
            <person name="Dewhirst F.E."/>
        </authorList>
    </citation>
    <scope>NUCLEOTIDE SEQUENCE [LARGE SCALE GENOMIC DNA]</scope>
    <source>
        <strain evidence="11 12">W9173</strain>
    </source>
</reference>
<keyword evidence="4 9" id="KW-0812">Transmembrane</keyword>
<feature type="domain" description="POTRA" evidence="10">
    <location>
        <begin position="100"/>
        <end position="169"/>
    </location>
</feature>
<dbReference type="Proteomes" id="UP000526307">
    <property type="component" value="Unassembled WGS sequence"/>
</dbReference>
<evidence type="ECO:0000256" key="5">
    <source>
        <dbReference type="ARBA" id="ARBA00022989"/>
    </source>
</evidence>
<dbReference type="Gene3D" id="3.10.20.310">
    <property type="entry name" value="membrane protein fhac"/>
    <property type="match status" value="1"/>
</dbReference>
<feature type="compositionally biased region" description="Polar residues" evidence="8">
    <location>
        <begin position="1"/>
        <end position="11"/>
    </location>
</feature>
<comment type="subcellular location">
    <subcellularLocation>
        <location evidence="1">Membrane</location>
    </subcellularLocation>
</comment>
<dbReference type="InterPro" id="IPR050487">
    <property type="entry name" value="FtsQ_DivIB"/>
</dbReference>
<accession>A0A7Y9B0X9</accession>
<evidence type="ECO:0000256" key="9">
    <source>
        <dbReference type="SAM" id="Phobius"/>
    </source>
</evidence>
<feature type="transmembrane region" description="Helical" evidence="9">
    <location>
        <begin position="77"/>
        <end position="100"/>
    </location>
</feature>
<dbReference type="EMBL" id="JABXYR010000001">
    <property type="protein sequence ID" value="NWO23362.1"/>
    <property type="molecule type" value="Genomic_DNA"/>
</dbReference>
<evidence type="ECO:0000256" key="6">
    <source>
        <dbReference type="ARBA" id="ARBA00023136"/>
    </source>
</evidence>
<evidence type="ECO:0000256" key="4">
    <source>
        <dbReference type="ARBA" id="ARBA00022692"/>
    </source>
</evidence>
<evidence type="ECO:0000256" key="3">
    <source>
        <dbReference type="ARBA" id="ARBA00022618"/>
    </source>
</evidence>
<keyword evidence="7" id="KW-0131">Cell cycle</keyword>
<evidence type="ECO:0000313" key="12">
    <source>
        <dbReference type="Proteomes" id="UP000526307"/>
    </source>
</evidence>
<dbReference type="Pfam" id="PF08478">
    <property type="entry name" value="POTRA_1"/>
    <property type="match status" value="1"/>
</dbReference>
<comment type="caution">
    <text evidence="11">The sequence shown here is derived from an EMBL/GenBank/DDBJ whole genome shotgun (WGS) entry which is preliminary data.</text>
</comment>
<keyword evidence="3" id="KW-0132">Cell division</keyword>
<sequence>MSKDNNVTPELNNKRSRERNAVAGNADEVNTVAGADNIDSKERVTDNFTETVGDESTLDEIEKRREKRKRKLKKPGFFTRVFIVLGILIALIAFSMSGFFTVDTIDVQGNKYYTDEEITNLAHATTGRNLIYKLNKRQMLKYLEKNPYIEEARVYRRLPSTIVINVTERIQIAALTYGDQYLIIDGKGTLLRITNTKPKLTIVTGFKVKKVELGEQVGVSNTDLFKNLLSLLGSMQSGDVYFTKINVTELFITANVYDSLVVRSKYKDLKDTIDKGRLHKVLDELFKRNIKRGTITISSDGYASFTPEL</sequence>
<keyword evidence="6 9" id="KW-0472">Membrane</keyword>
<protein>
    <submittedName>
        <fullName evidence="11">FtsQ-type POTRA domain-containing protein</fullName>
    </submittedName>
</protein>
<dbReference type="PANTHER" id="PTHR37820:SF1">
    <property type="entry name" value="CELL DIVISION PROTEIN FTSQ"/>
    <property type="match status" value="1"/>
</dbReference>
<dbReference type="GO" id="GO:0051301">
    <property type="term" value="P:cell division"/>
    <property type="evidence" value="ECO:0007669"/>
    <property type="project" value="UniProtKB-KW"/>
</dbReference>
<organism evidence="11 12">
    <name type="scientific">Mogibacterium timidum</name>
    <dbReference type="NCBI Taxonomy" id="35519"/>
    <lineage>
        <taxon>Bacteria</taxon>
        <taxon>Bacillati</taxon>
        <taxon>Bacillota</taxon>
        <taxon>Clostridia</taxon>
        <taxon>Peptostreptococcales</taxon>
        <taxon>Anaerovoracaceae</taxon>
        <taxon>Mogibacterium</taxon>
    </lineage>
</organism>
<evidence type="ECO:0000256" key="8">
    <source>
        <dbReference type="SAM" id="MobiDB-lite"/>
    </source>
</evidence>
<dbReference type="AlphaFoldDB" id="A0A7Y9B0X9"/>
<evidence type="ECO:0000313" key="11">
    <source>
        <dbReference type="EMBL" id="NWO23362.1"/>
    </source>
</evidence>
<gene>
    <name evidence="11" type="ORF">HW270_04610</name>
</gene>
<dbReference type="InterPro" id="IPR013685">
    <property type="entry name" value="POTRA_FtsQ_type"/>
</dbReference>
<name>A0A7Y9B0X9_9FIRM</name>
<evidence type="ECO:0000259" key="10">
    <source>
        <dbReference type="PROSITE" id="PS51779"/>
    </source>
</evidence>
<dbReference type="InterPro" id="IPR034746">
    <property type="entry name" value="POTRA"/>
</dbReference>
<keyword evidence="2" id="KW-1003">Cell membrane</keyword>
<dbReference type="GO" id="GO:0005886">
    <property type="term" value="C:plasma membrane"/>
    <property type="evidence" value="ECO:0007669"/>
    <property type="project" value="TreeGrafter"/>
</dbReference>
<keyword evidence="12" id="KW-1185">Reference proteome</keyword>
<evidence type="ECO:0000256" key="7">
    <source>
        <dbReference type="ARBA" id="ARBA00023306"/>
    </source>
</evidence>
<evidence type="ECO:0000256" key="2">
    <source>
        <dbReference type="ARBA" id="ARBA00022475"/>
    </source>
</evidence>